<accession>A0A4S4E9V0</accession>
<dbReference type="SUPFAM" id="SSF53756">
    <property type="entry name" value="UDP-Glycosyltransferase/glycogen phosphorylase"/>
    <property type="match status" value="1"/>
</dbReference>
<protein>
    <submittedName>
        <fullName evidence="1">Uncharacterized protein</fullName>
    </submittedName>
</protein>
<evidence type="ECO:0000313" key="2">
    <source>
        <dbReference type="Proteomes" id="UP000306102"/>
    </source>
</evidence>
<name>A0A4S4E9V0_CAMSN</name>
<evidence type="ECO:0000313" key="1">
    <source>
        <dbReference type="EMBL" id="THG12276.1"/>
    </source>
</evidence>
<dbReference type="AlphaFoldDB" id="A0A4S4E9V0"/>
<proteinExistence type="predicted"/>
<reference evidence="1 2" key="1">
    <citation type="journal article" date="2018" name="Proc. Natl. Acad. Sci. U.S.A.">
        <title>Draft genome sequence of Camellia sinensis var. sinensis provides insights into the evolution of the tea genome and tea quality.</title>
        <authorList>
            <person name="Wei C."/>
            <person name="Yang H."/>
            <person name="Wang S."/>
            <person name="Zhao J."/>
            <person name="Liu C."/>
            <person name="Gao L."/>
            <person name="Xia E."/>
            <person name="Lu Y."/>
            <person name="Tai Y."/>
            <person name="She G."/>
            <person name="Sun J."/>
            <person name="Cao H."/>
            <person name="Tong W."/>
            <person name="Gao Q."/>
            <person name="Li Y."/>
            <person name="Deng W."/>
            <person name="Jiang X."/>
            <person name="Wang W."/>
            <person name="Chen Q."/>
            <person name="Zhang S."/>
            <person name="Li H."/>
            <person name="Wu J."/>
            <person name="Wang P."/>
            <person name="Li P."/>
            <person name="Shi C."/>
            <person name="Zheng F."/>
            <person name="Jian J."/>
            <person name="Huang B."/>
            <person name="Shan D."/>
            <person name="Shi M."/>
            <person name="Fang C."/>
            <person name="Yue Y."/>
            <person name="Li F."/>
            <person name="Li D."/>
            <person name="Wei S."/>
            <person name="Han B."/>
            <person name="Jiang C."/>
            <person name="Yin Y."/>
            <person name="Xia T."/>
            <person name="Zhang Z."/>
            <person name="Bennetzen J.L."/>
            <person name="Zhao S."/>
            <person name="Wan X."/>
        </authorList>
    </citation>
    <scope>NUCLEOTIDE SEQUENCE [LARGE SCALE GENOMIC DNA]</scope>
    <source>
        <strain evidence="2">cv. Shuchazao</strain>
        <tissue evidence="1">Leaf</tissue>
    </source>
</reference>
<dbReference type="STRING" id="542762.A0A4S4E9V0"/>
<comment type="caution">
    <text evidence="1">The sequence shown here is derived from an EMBL/GenBank/DDBJ whole genome shotgun (WGS) entry which is preliminary data.</text>
</comment>
<dbReference type="Proteomes" id="UP000306102">
    <property type="component" value="Unassembled WGS sequence"/>
</dbReference>
<dbReference type="EMBL" id="SDRB02006609">
    <property type="protein sequence ID" value="THG12276.1"/>
    <property type="molecule type" value="Genomic_DNA"/>
</dbReference>
<dbReference type="Gene3D" id="3.40.50.2000">
    <property type="entry name" value="Glycogen Phosphorylase B"/>
    <property type="match status" value="1"/>
</dbReference>
<sequence>MSTMVTNSSLPERHIAVLAFPFASHAGLTLGLIRRLATASVDVTFSFYSTAKSIQYLLSSSPIPDNIKPCHVLDEYVFSENMGDIELFLKVGKECFKRAMKATEEETGRRISCVMADAFVWFSGDMAEEMRVPWVPLWTSGACSLSTHCYTDLIRETVGIHDFSKLLFVTVGGEELVYQPVAPPVDQPVDHEKMVSPELAEVSPTKTAVINGGNDWALAAVLLPPLKVDINGDFFNGGNKIAVNDTFNDGFRYRR</sequence>
<gene>
    <name evidence="1" type="ORF">TEA_001463</name>
</gene>
<keyword evidence="2" id="KW-1185">Reference proteome</keyword>
<organism evidence="1 2">
    <name type="scientific">Camellia sinensis var. sinensis</name>
    <name type="common">China tea</name>
    <dbReference type="NCBI Taxonomy" id="542762"/>
    <lineage>
        <taxon>Eukaryota</taxon>
        <taxon>Viridiplantae</taxon>
        <taxon>Streptophyta</taxon>
        <taxon>Embryophyta</taxon>
        <taxon>Tracheophyta</taxon>
        <taxon>Spermatophyta</taxon>
        <taxon>Magnoliopsida</taxon>
        <taxon>eudicotyledons</taxon>
        <taxon>Gunneridae</taxon>
        <taxon>Pentapetalae</taxon>
        <taxon>asterids</taxon>
        <taxon>Ericales</taxon>
        <taxon>Theaceae</taxon>
        <taxon>Camellia</taxon>
    </lineage>
</organism>